<evidence type="ECO:0000313" key="3">
    <source>
        <dbReference type="Proteomes" id="UP001189122"/>
    </source>
</evidence>
<sequence>MDVTFHESVFYFQKSSQDTSLPFPPFPDFFPIKSFFSSESNYSTNSCVLPRLKKSLYGLKQSPRAWFERFSTVMRKISYCLSNADHTLFFKHTSSGGVTILLVYVDDIIITKSDDIE</sequence>
<gene>
    <name evidence="2" type="ORF">SI7747_13016464</name>
</gene>
<dbReference type="Proteomes" id="UP001189122">
    <property type="component" value="Unassembled WGS sequence"/>
</dbReference>
<keyword evidence="3" id="KW-1185">Reference proteome</keyword>
<name>A0A7I8JJM1_SPIIN</name>
<proteinExistence type="predicted"/>
<evidence type="ECO:0000313" key="2">
    <source>
        <dbReference type="EMBL" id="CAA2630818.1"/>
    </source>
</evidence>
<dbReference type="EMBL" id="LR743600">
    <property type="protein sequence ID" value="CAA2630818.1"/>
    <property type="molecule type" value="Genomic_DNA"/>
</dbReference>
<dbReference type="EMBL" id="CACRZD030000013">
    <property type="protein sequence ID" value="CAA6670061.1"/>
    <property type="molecule type" value="Genomic_DNA"/>
</dbReference>
<dbReference type="AlphaFoldDB" id="A0A7I8JJM1"/>
<dbReference type="Pfam" id="PF07727">
    <property type="entry name" value="RVT_2"/>
    <property type="match status" value="1"/>
</dbReference>
<dbReference type="InterPro" id="IPR013103">
    <property type="entry name" value="RVT_2"/>
</dbReference>
<protein>
    <recommendedName>
        <fullName evidence="1">Reverse transcriptase Ty1/copia-type domain-containing protein</fullName>
    </recommendedName>
</protein>
<reference evidence="2 3" key="1">
    <citation type="submission" date="2019-12" db="EMBL/GenBank/DDBJ databases">
        <authorList>
            <person name="Scholz U."/>
            <person name="Mascher M."/>
            <person name="Fiebig A."/>
        </authorList>
    </citation>
    <scope>NUCLEOTIDE SEQUENCE</scope>
</reference>
<feature type="domain" description="Reverse transcriptase Ty1/copia-type" evidence="1">
    <location>
        <begin position="49"/>
        <end position="114"/>
    </location>
</feature>
<accession>A0A7I8JJM1</accession>
<evidence type="ECO:0000259" key="1">
    <source>
        <dbReference type="Pfam" id="PF07727"/>
    </source>
</evidence>
<organism evidence="2">
    <name type="scientific">Spirodela intermedia</name>
    <name type="common">Intermediate duckweed</name>
    <dbReference type="NCBI Taxonomy" id="51605"/>
    <lineage>
        <taxon>Eukaryota</taxon>
        <taxon>Viridiplantae</taxon>
        <taxon>Streptophyta</taxon>
        <taxon>Embryophyta</taxon>
        <taxon>Tracheophyta</taxon>
        <taxon>Spermatophyta</taxon>
        <taxon>Magnoliopsida</taxon>
        <taxon>Liliopsida</taxon>
        <taxon>Araceae</taxon>
        <taxon>Lemnoideae</taxon>
        <taxon>Spirodela</taxon>
    </lineage>
</organism>